<sequence length="134" mass="14975">MTRRATVDDLDAICSSLPEVELGTSWGDRPTYKVRGKGFLLFRAPHATAVDPATGEMYDDLVVITTPTAVEKQALVDDERLPFFTIDHFRSYNAVLVQQSRLGEIDRDELAEVITDAWAAKAPKTLVKKFFADE</sequence>
<dbReference type="EMBL" id="JACKXE010000002">
    <property type="protein sequence ID" value="MBB6629462.1"/>
    <property type="molecule type" value="Genomic_DNA"/>
</dbReference>
<keyword evidence="1" id="KW-0238">DNA-binding</keyword>
<dbReference type="GO" id="GO:0003677">
    <property type="term" value="F:DNA binding"/>
    <property type="evidence" value="ECO:0007669"/>
    <property type="project" value="UniProtKB-KW"/>
</dbReference>
<dbReference type="Proteomes" id="UP000523955">
    <property type="component" value="Unassembled WGS sequence"/>
</dbReference>
<reference evidence="1 2" key="1">
    <citation type="submission" date="2020-08" db="EMBL/GenBank/DDBJ databases">
        <authorList>
            <person name="Seo M.-J."/>
        </authorList>
    </citation>
    <scope>NUCLEOTIDE SEQUENCE [LARGE SCALE GENOMIC DNA]</scope>
    <source>
        <strain evidence="1 2">KIGAM211</strain>
    </source>
</reference>
<evidence type="ECO:0000313" key="1">
    <source>
        <dbReference type="EMBL" id="MBB6629462.1"/>
    </source>
</evidence>
<organism evidence="1 2">
    <name type="scientific">Nocardioides luti</name>
    <dbReference type="NCBI Taxonomy" id="2761101"/>
    <lineage>
        <taxon>Bacteria</taxon>
        <taxon>Bacillati</taxon>
        <taxon>Actinomycetota</taxon>
        <taxon>Actinomycetes</taxon>
        <taxon>Propionibacteriales</taxon>
        <taxon>Nocardioidaceae</taxon>
        <taxon>Nocardioides</taxon>
    </lineage>
</organism>
<dbReference type="AlphaFoldDB" id="A0A7X0RJU4"/>
<dbReference type="Pfam" id="PF04237">
    <property type="entry name" value="YjbR"/>
    <property type="match status" value="1"/>
</dbReference>
<evidence type="ECO:0000313" key="2">
    <source>
        <dbReference type="Proteomes" id="UP000523955"/>
    </source>
</evidence>
<dbReference type="InterPro" id="IPR038056">
    <property type="entry name" value="YjbR-like_sf"/>
</dbReference>
<dbReference type="RefSeq" id="WP_185254788.1">
    <property type="nucleotide sequence ID" value="NZ_JACKXE010000002.1"/>
</dbReference>
<dbReference type="SUPFAM" id="SSF142906">
    <property type="entry name" value="YjbR-like"/>
    <property type="match status" value="1"/>
</dbReference>
<keyword evidence="2" id="KW-1185">Reference proteome</keyword>
<dbReference type="Gene3D" id="3.90.1150.30">
    <property type="match status" value="1"/>
</dbReference>
<comment type="caution">
    <text evidence="1">The sequence shown here is derived from an EMBL/GenBank/DDBJ whole genome shotgun (WGS) entry which is preliminary data.</text>
</comment>
<gene>
    <name evidence="1" type="ORF">H5V45_19205</name>
</gene>
<dbReference type="InterPro" id="IPR058532">
    <property type="entry name" value="YjbR/MT2646/Rv2570-like"/>
</dbReference>
<protein>
    <submittedName>
        <fullName evidence="1">MmcQ/YjbR family DNA-binding protein</fullName>
    </submittedName>
</protein>
<accession>A0A7X0RJU4</accession>
<proteinExistence type="predicted"/>
<name>A0A7X0RJU4_9ACTN</name>